<dbReference type="GO" id="GO:0003727">
    <property type="term" value="F:single-stranded RNA binding"/>
    <property type="evidence" value="ECO:0007669"/>
    <property type="project" value="TreeGrafter"/>
</dbReference>
<dbReference type="Pfam" id="PF04493">
    <property type="entry name" value="Endonuclease_5"/>
    <property type="match status" value="1"/>
</dbReference>
<sequence>MRPTLQHAWDLSPEQAFALQNQWRERVIQTDDFPTINTIAGVDVAYSKDETHLVGAVVVLDAQSLAIQTISYAEERVSFPYVPGLFSFRELPSLLAAFAKLEALPDLVVCDGQGIAHPRRFGLACHLGLMLDIPTLGCAKKRFIGEFSEPATQRGASSDLIEDGEIVGKVLRTQTQIKPVFVSVGHRISLASACDWVLKLTPHYRLPETTRTADHAVREYLKAYS</sequence>
<dbReference type="PANTHER" id="PTHR28511">
    <property type="entry name" value="ENDONUCLEASE V"/>
    <property type="match status" value="1"/>
</dbReference>
<dbReference type="NCBIfam" id="NF008629">
    <property type="entry name" value="PRK11617.1"/>
    <property type="match status" value="1"/>
</dbReference>
<evidence type="ECO:0000256" key="5">
    <source>
        <dbReference type="ARBA" id="ARBA00022801"/>
    </source>
</evidence>
<evidence type="ECO:0000256" key="2">
    <source>
        <dbReference type="ARBA" id="ARBA00022490"/>
    </source>
</evidence>
<dbReference type="KEGG" id="tdu:QJT80_05580"/>
<feature type="binding site" evidence="6">
    <location>
        <position position="111"/>
    </location>
    <ligand>
        <name>Mg(2+)</name>
        <dbReference type="ChEBI" id="CHEBI:18420"/>
    </ligand>
</feature>
<dbReference type="GO" id="GO:0006281">
    <property type="term" value="P:DNA repair"/>
    <property type="evidence" value="ECO:0007669"/>
    <property type="project" value="UniProtKB-UniRule"/>
</dbReference>
<dbReference type="HAMAP" id="MF_00801">
    <property type="entry name" value="Endonuclease_5"/>
    <property type="match status" value="1"/>
</dbReference>
<keyword evidence="6" id="KW-0227">DNA damage</keyword>
<keyword evidence="4 6" id="KW-0255">Endonuclease</keyword>
<comment type="similarity">
    <text evidence="6">Belongs to the endonuclease V family.</text>
</comment>
<feature type="site" description="Interaction with target DNA" evidence="6">
    <location>
        <position position="81"/>
    </location>
</feature>
<dbReference type="GO" id="GO:0016891">
    <property type="term" value="F:RNA endonuclease activity producing 5'-phosphomonoesters, hydrolytic mechanism"/>
    <property type="evidence" value="ECO:0007669"/>
    <property type="project" value="TreeGrafter"/>
</dbReference>
<dbReference type="GO" id="GO:0043737">
    <property type="term" value="F:deoxyribonuclease V activity"/>
    <property type="evidence" value="ECO:0007669"/>
    <property type="project" value="UniProtKB-UniRule"/>
</dbReference>
<organism evidence="7">
    <name type="scientific">Candidatus Thiocaldithrix dubininis</name>
    <dbReference type="NCBI Taxonomy" id="3080823"/>
    <lineage>
        <taxon>Bacteria</taxon>
        <taxon>Pseudomonadati</taxon>
        <taxon>Pseudomonadota</taxon>
        <taxon>Gammaproteobacteria</taxon>
        <taxon>Thiotrichales</taxon>
        <taxon>Thiotrichaceae</taxon>
        <taxon>Candidatus Thiocaldithrix</taxon>
    </lineage>
</organism>
<dbReference type="CDD" id="cd06559">
    <property type="entry name" value="Endonuclease_V"/>
    <property type="match status" value="1"/>
</dbReference>
<comment type="function">
    <text evidence="6">DNA repair enzyme involved in the repair of deaminated bases. Selectively cleaves double-stranded DNA at the second phosphodiester bond 3' to a deoxyinosine leaving behind the intact lesion on the nicked DNA.</text>
</comment>
<proteinExistence type="inferred from homology"/>
<dbReference type="EMBL" id="CP124755">
    <property type="protein sequence ID" value="WGZ91951.1"/>
    <property type="molecule type" value="Genomic_DNA"/>
</dbReference>
<protein>
    <recommendedName>
        <fullName evidence="6">Endonuclease V</fullName>
        <ecNumber evidence="6">3.1.21.7</ecNumber>
    </recommendedName>
    <alternativeName>
        <fullName evidence="6">Deoxyinosine 3'endonuclease</fullName>
    </alternativeName>
    <alternativeName>
        <fullName evidence="6">Deoxyribonuclease V</fullName>
        <shortName evidence="6">DNase V</shortName>
    </alternativeName>
</protein>
<name>A0AA95KGS3_9GAMM</name>
<comment type="cofactor">
    <cofactor evidence="6">
        <name>Mg(2+)</name>
        <dbReference type="ChEBI" id="CHEBI:18420"/>
    </cofactor>
</comment>
<dbReference type="PANTHER" id="PTHR28511:SF1">
    <property type="entry name" value="ENDONUCLEASE V"/>
    <property type="match status" value="1"/>
</dbReference>
<comment type="catalytic activity">
    <reaction evidence="6">
        <text>Endonucleolytic cleavage at apurinic or apyrimidinic sites to products with a 5'-phosphate.</text>
        <dbReference type="EC" id="3.1.21.7"/>
    </reaction>
</comment>
<keyword evidence="2 6" id="KW-0963">Cytoplasm</keyword>
<keyword evidence="6" id="KW-0479">Metal-binding</keyword>
<dbReference type="AlphaFoldDB" id="A0AA95KGS3"/>
<reference evidence="7" key="2">
    <citation type="submission" date="2023-04" db="EMBL/GenBank/DDBJ databases">
        <authorList>
            <person name="Beletskiy A.V."/>
            <person name="Mardanov A.V."/>
            <person name="Ravin N.V."/>
        </authorList>
    </citation>
    <scope>NUCLEOTIDE SEQUENCE</scope>
    <source>
        <strain evidence="7">GKL-01</strain>
    </source>
</reference>
<keyword evidence="6" id="KW-0460">Magnesium</keyword>
<dbReference type="Gene3D" id="3.30.2170.10">
    <property type="entry name" value="archaeoglobus fulgidus dsm 4304 superfamily"/>
    <property type="match status" value="1"/>
</dbReference>
<reference evidence="7" key="1">
    <citation type="journal article" date="2023" name="Int. J. Mol. Sci.">
        <title>Metagenomics Revealed a New Genus 'Candidatus Thiocaldithrix dubininis' gen. nov., sp. nov. and a New Species 'Candidatus Thiothrix putei' sp. nov. in the Family Thiotrichaceae, Some Members of Which Have Traits of Both Na+- and H+-Motive Energetics.</title>
        <authorList>
            <person name="Ravin N.V."/>
            <person name="Muntyan M.S."/>
            <person name="Smolyakov D.D."/>
            <person name="Rudenko T.S."/>
            <person name="Beletsky A.V."/>
            <person name="Mardanov A.V."/>
            <person name="Grabovich M.Y."/>
        </authorList>
    </citation>
    <scope>NUCLEOTIDE SEQUENCE</scope>
    <source>
        <strain evidence="7">GKL-01</strain>
    </source>
</reference>
<evidence type="ECO:0000256" key="3">
    <source>
        <dbReference type="ARBA" id="ARBA00022722"/>
    </source>
</evidence>
<gene>
    <name evidence="6 7" type="primary">nfi</name>
    <name evidence="7" type="ORF">QJT80_05580</name>
</gene>
<evidence type="ECO:0000313" key="7">
    <source>
        <dbReference type="EMBL" id="WGZ91951.1"/>
    </source>
</evidence>
<evidence type="ECO:0000256" key="6">
    <source>
        <dbReference type="HAMAP-Rule" id="MF_00801"/>
    </source>
</evidence>
<dbReference type="Proteomes" id="UP001300672">
    <property type="component" value="Chromosome"/>
</dbReference>
<keyword evidence="3 6" id="KW-0540">Nuclease</keyword>
<comment type="subcellular location">
    <subcellularLocation>
        <location evidence="1 6">Cytoplasm</location>
    </subcellularLocation>
</comment>
<dbReference type="EC" id="3.1.21.7" evidence="6"/>
<evidence type="ECO:0000256" key="1">
    <source>
        <dbReference type="ARBA" id="ARBA00004496"/>
    </source>
</evidence>
<keyword evidence="5 6" id="KW-0378">Hydrolase</keyword>
<dbReference type="GO" id="GO:0000287">
    <property type="term" value="F:magnesium ion binding"/>
    <property type="evidence" value="ECO:0007669"/>
    <property type="project" value="UniProtKB-UniRule"/>
</dbReference>
<dbReference type="GO" id="GO:0005737">
    <property type="term" value="C:cytoplasm"/>
    <property type="evidence" value="ECO:0007669"/>
    <property type="project" value="UniProtKB-SubCell"/>
</dbReference>
<feature type="binding site" evidence="6">
    <location>
        <position position="43"/>
    </location>
    <ligand>
        <name>Mg(2+)</name>
        <dbReference type="ChEBI" id="CHEBI:18420"/>
    </ligand>
</feature>
<keyword evidence="6" id="KW-0234">DNA repair</keyword>
<evidence type="ECO:0000256" key="4">
    <source>
        <dbReference type="ARBA" id="ARBA00022759"/>
    </source>
</evidence>
<accession>A0AA95KGS3</accession>
<dbReference type="InterPro" id="IPR007581">
    <property type="entry name" value="Endonuclease-V"/>
</dbReference>